<comment type="caution">
    <text evidence="4">The sequence shown here is derived from an EMBL/GenBank/DDBJ whole genome shotgun (WGS) entry which is preliminary data.</text>
</comment>
<dbReference type="Pfam" id="PF00005">
    <property type="entry name" value="ABC_tran"/>
    <property type="match status" value="1"/>
</dbReference>
<dbReference type="InterPro" id="IPR003593">
    <property type="entry name" value="AAA+_ATPase"/>
</dbReference>
<evidence type="ECO:0000313" key="5">
    <source>
        <dbReference type="Proteomes" id="UP000812844"/>
    </source>
</evidence>
<comment type="similarity">
    <text evidence="1">Belongs to the ABC transporter superfamily.</text>
</comment>
<proteinExistence type="inferred from homology"/>
<gene>
    <name evidence="4" type="ORF">KIH73_06010</name>
</gene>
<dbReference type="PANTHER" id="PTHR43335">
    <property type="entry name" value="ABC TRANSPORTER, ATP-BINDING PROTEIN"/>
    <property type="match status" value="1"/>
</dbReference>
<name>A0ABS6W8U9_9BIFI</name>
<feature type="domain" description="ABC transporter" evidence="3">
    <location>
        <begin position="3"/>
        <end position="211"/>
    </location>
</feature>
<reference evidence="4 5" key="1">
    <citation type="submission" date="2021-05" db="EMBL/GenBank/DDBJ databases">
        <title>Phylogenetic classification of ten novel species belonging to the genus Bifidobacterium comprising B. colchicus sp. nov., B. abeli sp. nov., B. bicoloris sp. nov., B. guerezis sp. nov., B. rosaliae sp. nov., B. santillanensis sp. nov., B. argentati sp. nov., B. amazzoni sp. nov., B. pluviali sp. nov., and B. pinnaculum sp. nov.</title>
        <authorList>
            <person name="Lugli G.A."/>
            <person name="Ruiz Garcia L."/>
            <person name="Margolles A."/>
            <person name="Ventura M."/>
        </authorList>
    </citation>
    <scope>NUCLEOTIDE SEQUENCE [LARGE SCALE GENOMIC DNA]</scope>
    <source>
        <strain evidence="4 5">6T3</strain>
    </source>
</reference>
<evidence type="ECO:0000313" key="4">
    <source>
        <dbReference type="EMBL" id="MBW3082928.1"/>
    </source>
</evidence>
<evidence type="ECO:0000256" key="1">
    <source>
        <dbReference type="ARBA" id="ARBA00005417"/>
    </source>
</evidence>
<keyword evidence="2" id="KW-0813">Transport</keyword>
<sequence length="211" mass="24234">MNVRIHALTKVIRRKTVLDRVEAEFEPGVIYGVTGANGSGKTMLLRAICGFIRPTSGYVSIDDRPVEFNRRLPERIGIIIETPGFANHRTAWQNLTDLAEINGDFDEAETIRLLTLFELVEHRDDKVRSFSMGMRQKLAIVQALMEHQRIILLDEPTNGLDRYAVHAFMEEMRRQREQGRTILIASHHEMEITEIVDRMCVMDQGRLTMDG</sequence>
<dbReference type="GO" id="GO:0005524">
    <property type="term" value="F:ATP binding"/>
    <property type="evidence" value="ECO:0007669"/>
    <property type="project" value="UniProtKB-KW"/>
</dbReference>
<organism evidence="4 5">
    <name type="scientific">Bifidobacterium phasiani</name>
    <dbReference type="NCBI Taxonomy" id="2834431"/>
    <lineage>
        <taxon>Bacteria</taxon>
        <taxon>Bacillati</taxon>
        <taxon>Actinomycetota</taxon>
        <taxon>Actinomycetes</taxon>
        <taxon>Bifidobacteriales</taxon>
        <taxon>Bifidobacteriaceae</taxon>
        <taxon>Bifidobacterium</taxon>
    </lineage>
</organism>
<dbReference type="Proteomes" id="UP000812844">
    <property type="component" value="Unassembled WGS sequence"/>
</dbReference>
<dbReference type="SMART" id="SM00382">
    <property type="entry name" value="AAA"/>
    <property type="match status" value="1"/>
</dbReference>
<keyword evidence="4" id="KW-0547">Nucleotide-binding</keyword>
<accession>A0ABS6W8U9</accession>
<dbReference type="EMBL" id="JAHBBD010000011">
    <property type="protein sequence ID" value="MBW3082928.1"/>
    <property type="molecule type" value="Genomic_DNA"/>
</dbReference>
<dbReference type="InterPro" id="IPR003439">
    <property type="entry name" value="ABC_transporter-like_ATP-bd"/>
</dbReference>
<evidence type="ECO:0000259" key="3">
    <source>
        <dbReference type="PROSITE" id="PS50893"/>
    </source>
</evidence>
<keyword evidence="4" id="KW-0067">ATP-binding</keyword>
<keyword evidence="5" id="KW-1185">Reference proteome</keyword>
<dbReference type="PROSITE" id="PS50893">
    <property type="entry name" value="ABC_TRANSPORTER_2"/>
    <property type="match status" value="1"/>
</dbReference>
<dbReference type="RefSeq" id="WP_219081554.1">
    <property type="nucleotide sequence ID" value="NZ_JAHBBD010000011.1"/>
</dbReference>
<evidence type="ECO:0000256" key="2">
    <source>
        <dbReference type="ARBA" id="ARBA00022448"/>
    </source>
</evidence>
<protein>
    <submittedName>
        <fullName evidence="4">ABC transporter ATP-binding protein</fullName>
    </submittedName>
</protein>